<name>A0A9N9T1Y9_DIABA</name>
<gene>
    <name evidence="1" type="ORF">DIABBA_LOCUS8168</name>
</gene>
<keyword evidence="2" id="KW-1185">Reference proteome</keyword>
<feature type="non-terminal residue" evidence="1">
    <location>
        <position position="130"/>
    </location>
</feature>
<dbReference type="Proteomes" id="UP001153709">
    <property type="component" value="Chromosome 5"/>
</dbReference>
<dbReference type="PANTHER" id="PTHR47027">
    <property type="entry name" value="REVERSE TRANSCRIPTASE DOMAIN-CONTAINING PROTEIN"/>
    <property type="match status" value="1"/>
</dbReference>
<dbReference type="OrthoDB" id="425681at2759"/>
<accession>A0A9N9T1Y9</accession>
<evidence type="ECO:0000313" key="2">
    <source>
        <dbReference type="Proteomes" id="UP001153709"/>
    </source>
</evidence>
<evidence type="ECO:0000313" key="1">
    <source>
        <dbReference type="EMBL" id="CAG9834914.1"/>
    </source>
</evidence>
<organism evidence="1 2">
    <name type="scientific">Diabrotica balteata</name>
    <name type="common">Banded cucumber beetle</name>
    <dbReference type="NCBI Taxonomy" id="107213"/>
    <lineage>
        <taxon>Eukaryota</taxon>
        <taxon>Metazoa</taxon>
        <taxon>Ecdysozoa</taxon>
        <taxon>Arthropoda</taxon>
        <taxon>Hexapoda</taxon>
        <taxon>Insecta</taxon>
        <taxon>Pterygota</taxon>
        <taxon>Neoptera</taxon>
        <taxon>Endopterygota</taxon>
        <taxon>Coleoptera</taxon>
        <taxon>Polyphaga</taxon>
        <taxon>Cucujiformia</taxon>
        <taxon>Chrysomeloidea</taxon>
        <taxon>Chrysomelidae</taxon>
        <taxon>Galerucinae</taxon>
        <taxon>Diabroticina</taxon>
        <taxon>Diabroticites</taxon>
        <taxon>Diabrotica</taxon>
    </lineage>
</organism>
<proteinExistence type="predicted"/>
<dbReference type="AlphaFoldDB" id="A0A9N9T1Y9"/>
<evidence type="ECO:0008006" key="3">
    <source>
        <dbReference type="Google" id="ProtNLM"/>
    </source>
</evidence>
<protein>
    <recommendedName>
        <fullName evidence="3">Reverse transcriptase domain-containing protein</fullName>
    </recommendedName>
</protein>
<dbReference type="PANTHER" id="PTHR47027:SF20">
    <property type="entry name" value="REVERSE TRANSCRIPTASE-LIKE PROTEIN WITH RNA-DIRECTED DNA POLYMERASE DOMAIN"/>
    <property type="match status" value="1"/>
</dbReference>
<reference evidence="1" key="1">
    <citation type="submission" date="2022-01" db="EMBL/GenBank/DDBJ databases">
        <authorList>
            <person name="King R."/>
        </authorList>
    </citation>
    <scope>NUCLEOTIDE SEQUENCE</scope>
</reference>
<dbReference type="EMBL" id="OU898280">
    <property type="protein sequence ID" value="CAG9834914.1"/>
    <property type="molecule type" value="Genomic_DNA"/>
</dbReference>
<sequence>MLLNIRVNNKNIQKVPKFRYLGSWITEDLDPNIEIRSRIEQARTAFTNMRTFLSNSSLNLTLRYRFVKCYIYSILLYGVETWTIKANVINRLEAFEMWVFRRLLKIPWTDHTTNVEVLNRMDRERELLPI</sequence>